<dbReference type="EMBL" id="JACGWN010000011">
    <property type="protein sequence ID" value="KAL0420746.1"/>
    <property type="molecule type" value="Genomic_DNA"/>
</dbReference>
<evidence type="ECO:0000313" key="1">
    <source>
        <dbReference type="EMBL" id="KAL0420746.1"/>
    </source>
</evidence>
<reference evidence="1" key="1">
    <citation type="submission" date="2020-06" db="EMBL/GenBank/DDBJ databases">
        <authorList>
            <person name="Li T."/>
            <person name="Hu X."/>
            <person name="Zhang T."/>
            <person name="Song X."/>
            <person name="Zhang H."/>
            <person name="Dai N."/>
            <person name="Sheng W."/>
            <person name="Hou X."/>
            <person name="Wei L."/>
        </authorList>
    </citation>
    <scope>NUCLEOTIDE SEQUENCE</scope>
    <source>
        <strain evidence="1">KEN1</strain>
        <tissue evidence="1">Leaf</tissue>
    </source>
</reference>
<sequence length="106" mass="12820">MSTVRRFVSFPWLFRGWEVDIPWAARRWRGKHVINAAYRTLLSSLVYHIWQKRNRRRFQQTERTAATLGRLVIEEVRQRIISADLSCNISSIALYRLWKIPWHPPM</sequence>
<dbReference type="AlphaFoldDB" id="A0AAW2V033"/>
<comment type="caution">
    <text evidence="1">The sequence shown here is derived from an EMBL/GenBank/DDBJ whole genome shotgun (WGS) entry which is preliminary data.</text>
</comment>
<name>A0AAW2V033_9LAMI</name>
<gene>
    <name evidence="1" type="ORF">Slati_3097500</name>
</gene>
<protein>
    <submittedName>
        <fullName evidence="1">Uncharacterized protein</fullName>
    </submittedName>
</protein>
<proteinExistence type="predicted"/>
<reference evidence="1" key="2">
    <citation type="journal article" date="2024" name="Plant">
        <title>Genomic evolution and insights into agronomic trait innovations of Sesamum species.</title>
        <authorList>
            <person name="Miao H."/>
            <person name="Wang L."/>
            <person name="Qu L."/>
            <person name="Liu H."/>
            <person name="Sun Y."/>
            <person name="Le M."/>
            <person name="Wang Q."/>
            <person name="Wei S."/>
            <person name="Zheng Y."/>
            <person name="Lin W."/>
            <person name="Duan Y."/>
            <person name="Cao H."/>
            <person name="Xiong S."/>
            <person name="Wang X."/>
            <person name="Wei L."/>
            <person name="Li C."/>
            <person name="Ma Q."/>
            <person name="Ju M."/>
            <person name="Zhao R."/>
            <person name="Li G."/>
            <person name="Mu C."/>
            <person name="Tian Q."/>
            <person name="Mei H."/>
            <person name="Zhang T."/>
            <person name="Gao T."/>
            <person name="Zhang H."/>
        </authorList>
    </citation>
    <scope>NUCLEOTIDE SEQUENCE</scope>
    <source>
        <strain evidence="1">KEN1</strain>
    </source>
</reference>
<organism evidence="1">
    <name type="scientific">Sesamum latifolium</name>
    <dbReference type="NCBI Taxonomy" id="2727402"/>
    <lineage>
        <taxon>Eukaryota</taxon>
        <taxon>Viridiplantae</taxon>
        <taxon>Streptophyta</taxon>
        <taxon>Embryophyta</taxon>
        <taxon>Tracheophyta</taxon>
        <taxon>Spermatophyta</taxon>
        <taxon>Magnoliopsida</taxon>
        <taxon>eudicotyledons</taxon>
        <taxon>Gunneridae</taxon>
        <taxon>Pentapetalae</taxon>
        <taxon>asterids</taxon>
        <taxon>lamiids</taxon>
        <taxon>Lamiales</taxon>
        <taxon>Pedaliaceae</taxon>
        <taxon>Sesamum</taxon>
    </lineage>
</organism>
<accession>A0AAW2V033</accession>